<evidence type="ECO:0000256" key="1">
    <source>
        <dbReference type="SAM" id="MobiDB-lite"/>
    </source>
</evidence>
<feature type="compositionally biased region" description="Low complexity" evidence="1">
    <location>
        <begin position="242"/>
        <end position="254"/>
    </location>
</feature>
<dbReference type="AlphaFoldDB" id="A0A921LSK2"/>
<gene>
    <name evidence="2" type="ORF">K8V70_04610</name>
</gene>
<dbReference type="EMBL" id="DYUZ01000017">
    <property type="protein sequence ID" value="HJG37128.1"/>
    <property type="molecule type" value="Genomic_DNA"/>
</dbReference>
<dbReference type="Proteomes" id="UP000753256">
    <property type="component" value="Unassembled WGS sequence"/>
</dbReference>
<dbReference type="OrthoDB" id="3171933at2"/>
<dbReference type="RefSeq" id="WP_102372825.1">
    <property type="nucleotide sequence ID" value="NZ_DYUZ01000017.1"/>
</dbReference>
<proteinExistence type="predicted"/>
<feature type="region of interest" description="Disordered" evidence="1">
    <location>
        <begin position="242"/>
        <end position="262"/>
    </location>
</feature>
<reference evidence="2" key="1">
    <citation type="journal article" date="2021" name="PeerJ">
        <title>Extensive microbial diversity within the chicken gut microbiome revealed by metagenomics and culture.</title>
        <authorList>
            <person name="Gilroy R."/>
            <person name="Ravi A."/>
            <person name="Getino M."/>
            <person name="Pursley I."/>
            <person name="Horton D.L."/>
            <person name="Alikhan N.F."/>
            <person name="Baker D."/>
            <person name="Gharbi K."/>
            <person name="Hall N."/>
            <person name="Watson M."/>
            <person name="Adriaenssens E.M."/>
            <person name="Foster-Nyarko E."/>
            <person name="Jarju S."/>
            <person name="Secka A."/>
            <person name="Antonio M."/>
            <person name="Oren A."/>
            <person name="Chaudhuri R.R."/>
            <person name="La Ragione R."/>
            <person name="Hildebrand F."/>
            <person name="Pallen M.J."/>
        </authorList>
    </citation>
    <scope>NUCLEOTIDE SEQUENCE</scope>
    <source>
        <strain evidence="2">ChiHjej13B12-9602</strain>
    </source>
</reference>
<organism evidence="2 3">
    <name type="scientific">Enorma phocaeensis</name>
    <dbReference type="NCBI Taxonomy" id="1871019"/>
    <lineage>
        <taxon>Bacteria</taxon>
        <taxon>Bacillati</taxon>
        <taxon>Actinomycetota</taxon>
        <taxon>Coriobacteriia</taxon>
        <taxon>Coriobacteriales</taxon>
        <taxon>Coriobacteriaceae</taxon>
        <taxon>Enorma</taxon>
    </lineage>
</organism>
<protein>
    <submittedName>
        <fullName evidence="2">PRC-barrel domain containing protein</fullName>
    </submittedName>
</protein>
<evidence type="ECO:0000313" key="2">
    <source>
        <dbReference type="EMBL" id="HJG37128.1"/>
    </source>
</evidence>
<accession>A0A921LSK2</accession>
<name>A0A921LSK2_9ACTN</name>
<sequence length="262" mass="27711">MRTKDIQGIKLYRMPAADRRTRKDGTPREPKKLGRVHFPVFTPDGRRVVGFMVTPPDIVGVVKQADRFVALDCLKVYEGVFAVEDRRDAFDAPAAKRLGIDLDACIIWVGMDVKTRSGKALGYCADASFDAKTGRVKSFSITTGSAATALLGTVEMPASALDGYAEATMVVDDAVEYLEPSGGAAAKAAETTAKIGAKVSEGARVLDEKGSAAVEKGTRALGKQLGRTRGMFGAFKDEFKKAAGPAPKKAAGSTSKKKGSTT</sequence>
<reference evidence="2" key="2">
    <citation type="submission" date="2021-09" db="EMBL/GenBank/DDBJ databases">
        <authorList>
            <person name="Gilroy R."/>
        </authorList>
    </citation>
    <scope>NUCLEOTIDE SEQUENCE</scope>
    <source>
        <strain evidence="2">ChiHjej13B12-9602</strain>
    </source>
</reference>
<evidence type="ECO:0000313" key="3">
    <source>
        <dbReference type="Proteomes" id="UP000753256"/>
    </source>
</evidence>
<comment type="caution">
    <text evidence="2">The sequence shown here is derived from an EMBL/GenBank/DDBJ whole genome shotgun (WGS) entry which is preliminary data.</text>
</comment>